<dbReference type="GeneID" id="14924734"/>
<dbReference type="KEGG" id="acan:ACA1_195580"/>
<evidence type="ECO:0000313" key="3">
    <source>
        <dbReference type="Proteomes" id="UP000011083"/>
    </source>
</evidence>
<feature type="compositionally biased region" description="Acidic residues" evidence="1">
    <location>
        <begin position="143"/>
        <end position="152"/>
    </location>
</feature>
<feature type="compositionally biased region" description="Basic and acidic residues" evidence="1">
    <location>
        <begin position="129"/>
        <end position="142"/>
    </location>
</feature>
<keyword evidence="3" id="KW-1185">Reference proteome</keyword>
<sequence length="164" mass="18093">MLDEPFKWILRSSVTDSRHIRQQNRPAPCVTRKEGSPDASTKVHHGPEVSMGIHWQALPLLSQSYHACATRRLVFAFADAESHDGRAKLLCVMTHRILHLEASPDLDATAVPFPLLAPNGAPLRVAVGSKEKPHAAENKEDGGDNEDNEDNEDKQMQALPQAHV</sequence>
<dbReference type="VEuPathDB" id="AmoebaDB:ACA1_195580"/>
<name>L8HH31_ACACF</name>
<protein>
    <submittedName>
        <fullName evidence="2">Uncharacterized protein</fullName>
    </submittedName>
</protein>
<gene>
    <name evidence="2" type="ORF">ACA1_195580</name>
</gene>
<dbReference type="RefSeq" id="XP_004353274.1">
    <property type="nucleotide sequence ID" value="XM_004353222.1"/>
</dbReference>
<evidence type="ECO:0000256" key="1">
    <source>
        <dbReference type="SAM" id="MobiDB-lite"/>
    </source>
</evidence>
<reference evidence="2 3" key="1">
    <citation type="journal article" date="2013" name="Genome Biol.">
        <title>Genome of Acanthamoeba castellanii highlights extensive lateral gene transfer and early evolution of tyrosine kinase signaling.</title>
        <authorList>
            <person name="Clarke M."/>
            <person name="Lohan A.J."/>
            <person name="Liu B."/>
            <person name="Lagkouvardos I."/>
            <person name="Roy S."/>
            <person name="Zafar N."/>
            <person name="Bertelli C."/>
            <person name="Schilde C."/>
            <person name="Kianianmomeni A."/>
            <person name="Burglin T.R."/>
            <person name="Frech C."/>
            <person name="Turcotte B."/>
            <person name="Kopec K.O."/>
            <person name="Synnott J.M."/>
            <person name="Choo C."/>
            <person name="Paponov I."/>
            <person name="Finkler A."/>
            <person name="Soon Heng Tan C."/>
            <person name="Hutchins A.P."/>
            <person name="Weinmeier T."/>
            <person name="Rattei T."/>
            <person name="Chu J.S."/>
            <person name="Gimenez G."/>
            <person name="Irimia M."/>
            <person name="Rigden D.J."/>
            <person name="Fitzpatrick D.A."/>
            <person name="Lorenzo-Morales J."/>
            <person name="Bateman A."/>
            <person name="Chiu C.H."/>
            <person name="Tang P."/>
            <person name="Hegemann P."/>
            <person name="Fromm H."/>
            <person name="Raoult D."/>
            <person name="Greub G."/>
            <person name="Miranda-Saavedra D."/>
            <person name="Chen N."/>
            <person name="Nash P."/>
            <person name="Ginger M.L."/>
            <person name="Horn M."/>
            <person name="Schaap P."/>
            <person name="Caler L."/>
            <person name="Loftus B."/>
        </authorList>
    </citation>
    <scope>NUCLEOTIDE SEQUENCE [LARGE SCALE GENOMIC DNA]</scope>
    <source>
        <strain evidence="2 3">Neff</strain>
    </source>
</reference>
<feature type="region of interest" description="Disordered" evidence="1">
    <location>
        <begin position="126"/>
        <end position="164"/>
    </location>
</feature>
<evidence type="ECO:0000313" key="2">
    <source>
        <dbReference type="EMBL" id="ELR23746.1"/>
    </source>
</evidence>
<accession>L8HH31</accession>
<dbReference type="EMBL" id="KB007854">
    <property type="protein sequence ID" value="ELR23746.1"/>
    <property type="molecule type" value="Genomic_DNA"/>
</dbReference>
<feature type="region of interest" description="Disordered" evidence="1">
    <location>
        <begin position="17"/>
        <end position="44"/>
    </location>
</feature>
<dbReference type="Proteomes" id="UP000011083">
    <property type="component" value="Unassembled WGS sequence"/>
</dbReference>
<proteinExistence type="predicted"/>
<dbReference type="AlphaFoldDB" id="L8HH31"/>
<organism evidence="2 3">
    <name type="scientific">Acanthamoeba castellanii (strain ATCC 30010 / Neff)</name>
    <dbReference type="NCBI Taxonomy" id="1257118"/>
    <lineage>
        <taxon>Eukaryota</taxon>
        <taxon>Amoebozoa</taxon>
        <taxon>Discosea</taxon>
        <taxon>Longamoebia</taxon>
        <taxon>Centramoebida</taxon>
        <taxon>Acanthamoebidae</taxon>
        <taxon>Acanthamoeba</taxon>
    </lineage>
</organism>